<dbReference type="GO" id="GO:0004739">
    <property type="term" value="F:pyruvate dehydrogenase (acetyl-transferring) activity"/>
    <property type="evidence" value="ECO:0007669"/>
    <property type="project" value="TreeGrafter"/>
</dbReference>
<feature type="region of interest" description="Disordered" evidence="4">
    <location>
        <begin position="331"/>
        <end position="354"/>
    </location>
</feature>
<dbReference type="Proteomes" id="UP000320048">
    <property type="component" value="Unassembled WGS sequence"/>
</dbReference>
<gene>
    <name evidence="6" type="ORF">E6H04_09195</name>
</gene>
<dbReference type="EMBL" id="VBAO01000239">
    <property type="protein sequence ID" value="TMI80144.1"/>
    <property type="molecule type" value="Genomic_DNA"/>
</dbReference>
<evidence type="ECO:0000256" key="4">
    <source>
        <dbReference type="SAM" id="MobiDB-lite"/>
    </source>
</evidence>
<feature type="domain" description="Dehydrogenase E1 component" evidence="5">
    <location>
        <begin position="43"/>
        <end position="339"/>
    </location>
</feature>
<name>A0A537J9C0_9BACT</name>
<comment type="cofactor">
    <cofactor evidence="1">
        <name>thiamine diphosphate</name>
        <dbReference type="ChEBI" id="CHEBI:58937"/>
    </cofactor>
</comment>
<dbReference type="InterPro" id="IPR001017">
    <property type="entry name" value="DH_E1"/>
</dbReference>
<organism evidence="6 7">
    <name type="scientific">Candidatus Segetimicrobium genomatis</name>
    <dbReference type="NCBI Taxonomy" id="2569760"/>
    <lineage>
        <taxon>Bacteria</taxon>
        <taxon>Bacillati</taxon>
        <taxon>Candidatus Sysuimicrobiota</taxon>
        <taxon>Candidatus Sysuimicrobiia</taxon>
        <taxon>Candidatus Sysuimicrobiales</taxon>
        <taxon>Candidatus Segetimicrobiaceae</taxon>
        <taxon>Candidatus Segetimicrobium</taxon>
    </lineage>
</organism>
<dbReference type="InterPro" id="IPR029061">
    <property type="entry name" value="THDP-binding"/>
</dbReference>
<sequence length="354" mass="38108">MEAGRHGPRAGPVAMTGRGDITAATTPAVSPGLGADDLRTLYRYMLLQRQAEDRIVKLYRQGAVVGACFTGYGHEAIAVGAAYALGPHDVVSTLHRDLGARLVLGMPLRYYFANFLGRAGSPTRGREGNLHIGGLGPRILLHIDHIGASIPVAAGAALGFAVRQEPRVVMAFFGEGTLATGEFHEGANLAAVLRLPLVLVCWNNQFAYSTPVEREVVGPLVDRMAGYGIASCAVDGNDVLAVYDAARRAVDRAREGQGPSFLECRTMRIRGHSEADDASYVPQALIDEWRRRDPVERFDQRLIETQALTAEQAADLRAAVLAEVDDAQAWAEASPAPDPSELGRGVYCEDRPWP</sequence>
<comment type="caution">
    <text evidence="6">The sequence shown here is derived from an EMBL/GenBank/DDBJ whole genome shotgun (WGS) entry which is preliminary data.</text>
</comment>
<evidence type="ECO:0000313" key="6">
    <source>
        <dbReference type="EMBL" id="TMI80144.1"/>
    </source>
</evidence>
<dbReference type="PANTHER" id="PTHR11516:SF41">
    <property type="entry name" value="3-METHYL-2-OXOBUTANOATE DEHYDROGENASE SUBUNIT ALPHA"/>
    <property type="match status" value="1"/>
</dbReference>
<dbReference type="AlphaFoldDB" id="A0A537J9C0"/>
<dbReference type="Gene3D" id="3.40.50.970">
    <property type="match status" value="1"/>
</dbReference>
<proteinExistence type="predicted"/>
<dbReference type="PANTHER" id="PTHR11516">
    <property type="entry name" value="PYRUVATE DEHYDROGENASE E1 COMPONENT, ALPHA SUBUNIT BACTERIAL AND ORGANELLAR"/>
    <property type="match status" value="1"/>
</dbReference>
<dbReference type="CDD" id="cd02000">
    <property type="entry name" value="TPP_E1_PDC_ADC_BCADC"/>
    <property type="match status" value="1"/>
</dbReference>
<accession>A0A537J9C0</accession>
<dbReference type="Pfam" id="PF00676">
    <property type="entry name" value="E1_dh"/>
    <property type="match status" value="1"/>
</dbReference>
<protein>
    <submittedName>
        <fullName evidence="6">Thiamine pyrophosphate-dependent dehydrogenase E1 component subunit alpha</fullName>
    </submittedName>
</protein>
<dbReference type="GO" id="GO:0006086">
    <property type="term" value="P:pyruvate decarboxylation to acetyl-CoA"/>
    <property type="evidence" value="ECO:0007669"/>
    <property type="project" value="TreeGrafter"/>
</dbReference>
<dbReference type="SUPFAM" id="SSF52518">
    <property type="entry name" value="Thiamin diphosphate-binding fold (THDP-binding)"/>
    <property type="match status" value="1"/>
</dbReference>
<evidence type="ECO:0000256" key="1">
    <source>
        <dbReference type="ARBA" id="ARBA00001964"/>
    </source>
</evidence>
<evidence type="ECO:0000256" key="3">
    <source>
        <dbReference type="ARBA" id="ARBA00023052"/>
    </source>
</evidence>
<evidence type="ECO:0000259" key="5">
    <source>
        <dbReference type="Pfam" id="PF00676"/>
    </source>
</evidence>
<keyword evidence="3" id="KW-0786">Thiamine pyrophosphate</keyword>
<evidence type="ECO:0000313" key="7">
    <source>
        <dbReference type="Proteomes" id="UP000320048"/>
    </source>
</evidence>
<reference evidence="6 7" key="1">
    <citation type="journal article" date="2019" name="Nat. Microbiol.">
        <title>Mediterranean grassland soil C-N compound turnover is dependent on rainfall and depth, and is mediated by genomically divergent microorganisms.</title>
        <authorList>
            <person name="Diamond S."/>
            <person name="Andeer P.F."/>
            <person name="Li Z."/>
            <person name="Crits-Christoph A."/>
            <person name="Burstein D."/>
            <person name="Anantharaman K."/>
            <person name="Lane K.R."/>
            <person name="Thomas B.C."/>
            <person name="Pan C."/>
            <person name="Northen T.R."/>
            <person name="Banfield J.F."/>
        </authorList>
    </citation>
    <scope>NUCLEOTIDE SEQUENCE [LARGE SCALE GENOMIC DNA]</scope>
    <source>
        <strain evidence="6">NP_7</strain>
    </source>
</reference>
<dbReference type="InterPro" id="IPR050642">
    <property type="entry name" value="PDH_E1_Alpha_Subunit"/>
</dbReference>
<evidence type="ECO:0000256" key="2">
    <source>
        <dbReference type="ARBA" id="ARBA00023002"/>
    </source>
</evidence>
<keyword evidence="2" id="KW-0560">Oxidoreductase</keyword>